<protein>
    <submittedName>
        <fullName evidence="2">Glutaconate CoA-transferase subunit B</fullName>
    </submittedName>
</protein>
<organism evidence="2 3">
    <name type="scientific">Proteiniborus ethanoligenes</name>
    <dbReference type="NCBI Taxonomy" id="415015"/>
    <lineage>
        <taxon>Bacteria</taxon>
        <taxon>Bacillati</taxon>
        <taxon>Bacillota</taxon>
        <taxon>Clostridia</taxon>
        <taxon>Eubacteriales</taxon>
        <taxon>Proteiniborus</taxon>
    </lineage>
</organism>
<dbReference type="PANTHER" id="PTHR43293:SF3">
    <property type="entry name" value="CHOLESTEROL RING-CLEAVING HYDROLASE IPDB SUBUNIT"/>
    <property type="match status" value="1"/>
</dbReference>
<dbReference type="RefSeq" id="WP_091729772.1">
    <property type="nucleotide sequence ID" value="NZ_FNQE01000016.1"/>
</dbReference>
<dbReference type="InterPro" id="IPR037171">
    <property type="entry name" value="NagB/RpiA_transferase-like"/>
</dbReference>
<name>A0A1H3PVB1_9FIRM</name>
<dbReference type="PANTHER" id="PTHR43293">
    <property type="entry name" value="ACETATE COA-TRANSFERASE YDIF"/>
    <property type="match status" value="1"/>
</dbReference>
<keyword evidence="2" id="KW-0808">Transferase</keyword>
<dbReference type="SMART" id="SM00882">
    <property type="entry name" value="CoA_trans"/>
    <property type="match status" value="1"/>
</dbReference>
<evidence type="ECO:0000313" key="2">
    <source>
        <dbReference type="EMBL" id="SDZ04903.1"/>
    </source>
</evidence>
<dbReference type="InterPro" id="IPR004165">
    <property type="entry name" value="CoA_trans_fam_I"/>
</dbReference>
<dbReference type="Pfam" id="PF01144">
    <property type="entry name" value="CoA_trans"/>
    <property type="match status" value="1"/>
</dbReference>
<gene>
    <name evidence="2" type="ORF">SAMN05660462_01666</name>
</gene>
<dbReference type="SUPFAM" id="SSF100950">
    <property type="entry name" value="NagB/RpiA/CoA transferase-like"/>
    <property type="match status" value="1"/>
</dbReference>
<sequence>MEDIRISDMMVVSLARLLKNKENAFHGVASIMPMVAIMLSRKVHNKELTYLNITGGVNIEDAELTISTDGNNLFQSSKSVVKLTDIFDLSARNKLDIAFLSCSQVDQYGNINNSVIGNYHNPKVRLPGGAGSAVLLPTAKEAIVWKSKHDTRSFVENVDFITAKGNVSYVVTPKCIFKRVDGKLKLYELYPFETLDSIIENTSFSIDHEGFSVSLPPTGEEMIALNQIDPDRLRDSEL</sequence>
<dbReference type="Proteomes" id="UP000198625">
    <property type="component" value="Unassembled WGS sequence"/>
</dbReference>
<accession>A0A1H3PVB1</accession>
<evidence type="ECO:0000313" key="3">
    <source>
        <dbReference type="Proteomes" id="UP000198625"/>
    </source>
</evidence>
<proteinExistence type="inferred from homology"/>
<dbReference type="OrthoDB" id="9805230at2"/>
<dbReference type="EMBL" id="FNQE01000016">
    <property type="protein sequence ID" value="SDZ04903.1"/>
    <property type="molecule type" value="Genomic_DNA"/>
</dbReference>
<evidence type="ECO:0000256" key="1">
    <source>
        <dbReference type="ARBA" id="ARBA00007047"/>
    </source>
</evidence>
<dbReference type="AlphaFoldDB" id="A0A1H3PVB1"/>
<dbReference type="GO" id="GO:0008410">
    <property type="term" value="F:CoA-transferase activity"/>
    <property type="evidence" value="ECO:0007669"/>
    <property type="project" value="InterPro"/>
</dbReference>
<comment type="similarity">
    <text evidence="1">Belongs to the 3-oxoacid CoA-transferase subunit B family.</text>
</comment>
<dbReference type="STRING" id="415015.SAMN05660462_01666"/>
<reference evidence="2 3" key="1">
    <citation type="submission" date="2016-10" db="EMBL/GenBank/DDBJ databases">
        <authorList>
            <person name="de Groot N.N."/>
        </authorList>
    </citation>
    <scope>NUCLEOTIDE SEQUENCE [LARGE SCALE GENOMIC DNA]</scope>
    <source>
        <strain evidence="2 3">DSM 21650</strain>
    </source>
</reference>
<keyword evidence="3" id="KW-1185">Reference proteome</keyword>
<dbReference type="Gene3D" id="3.40.1080.10">
    <property type="entry name" value="Glutaconate Coenzyme A-transferase"/>
    <property type="match status" value="1"/>
</dbReference>